<dbReference type="RefSeq" id="WP_095605509.1">
    <property type="nucleotide sequence ID" value="NZ_NSKE01000002.1"/>
</dbReference>
<accession>A0A2A2GF46</accession>
<dbReference type="AlphaFoldDB" id="A0A2A2GF46"/>
<proteinExistence type="predicted"/>
<organism evidence="1 2">
    <name type="scientific">Fodinibius salipaludis</name>
    <dbReference type="NCBI Taxonomy" id="2032627"/>
    <lineage>
        <taxon>Bacteria</taxon>
        <taxon>Pseudomonadati</taxon>
        <taxon>Balneolota</taxon>
        <taxon>Balneolia</taxon>
        <taxon>Balneolales</taxon>
        <taxon>Balneolaceae</taxon>
        <taxon>Fodinibius</taxon>
    </lineage>
</organism>
<keyword evidence="2" id="KW-1185">Reference proteome</keyword>
<reference evidence="1 2" key="1">
    <citation type="submission" date="2017-08" db="EMBL/GenBank/DDBJ databases">
        <title>Aliifodinibius alkalisoli sp. nov., isolated from saline alkaline soil.</title>
        <authorList>
            <person name="Liu D."/>
            <person name="Zhang G."/>
        </authorList>
    </citation>
    <scope>NUCLEOTIDE SEQUENCE [LARGE SCALE GENOMIC DNA]</scope>
    <source>
        <strain evidence="1 2">WN023</strain>
    </source>
</reference>
<evidence type="ECO:0000313" key="1">
    <source>
        <dbReference type="EMBL" id="PAU95382.1"/>
    </source>
</evidence>
<dbReference type="EMBL" id="NSKE01000002">
    <property type="protein sequence ID" value="PAU95382.1"/>
    <property type="molecule type" value="Genomic_DNA"/>
</dbReference>
<dbReference type="Proteomes" id="UP000218831">
    <property type="component" value="Unassembled WGS sequence"/>
</dbReference>
<sequence>MSLSDQEKVELFIERAKLSGFNPLVVGPEHMNVYANELANRFGQDRWDYYATVTAIGSVFTMIVKEFEESGQTDLIKLYKKTIKEWDKDALQKIDELMEFVLEHEITSKRDYYTCIGIWLI</sequence>
<name>A0A2A2GF46_9BACT</name>
<protein>
    <submittedName>
        <fullName evidence="1">Uncharacterized protein</fullName>
    </submittedName>
</protein>
<evidence type="ECO:0000313" key="2">
    <source>
        <dbReference type="Proteomes" id="UP000218831"/>
    </source>
</evidence>
<comment type="caution">
    <text evidence="1">The sequence shown here is derived from an EMBL/GenBank/DDBJ whole genome shotgun (WGS) entry which is preliminary data.</text>
</comment>
<gene>
    <name evidence="1" type="ORF">CK503_04085</name>
</gene>